<dbReference type="InterPro" id="IPR036890">
    <property type="entry name" value="HATPase_C_sf"/>
</dbReference>
<name>A0A4Q2UTG0_9BACT</name>
<dbReference type="Pfam" id="PF02518">
    <property type="entry name" value="HATPase_c"/>
    <property type="match status" value="1"/>
</dbReference>
<dbReference type="PANTHER" id="PTHR42878">
    <property type="entry name" value="TWO-COMPONENT HISTIDINE KINASE"/>
    <property type="match status" value="1"/>
</dbReference>
<organism evidence="8 9">
    <name type="scientific">Spirosoma sordidisoli</name>
    <dbReference type="NCBI Taxonomy" id="2502893"/>
    <lineage>
        <taxon>Bacteria</taxon>
        <taxon>Pseudomonadati</taxon>
        <taxon>Bacteroidota</taxon>
        <taxon>Cytophagia</taxon>
        <taxon>Cytophagales</taxon>
        <taxon>Cytophagaceae</taxon>
        <taxon>Spirosoma</taxon>
    </lineage>
</organism>
<dbReference type="Gene3D" id="3.30.565.10">
    <property type="entry name" value="Histidine kinase-like ATPase, C-terminal domain"/>
    <property type="match status" value="1"/>
</dbReference>
<proteinExistence type="predicted"/>
<dbReference type="SUPFAM" id="SSF55785">
    <property type="entry name" value="PYP-like sensor domain (PAS domain)"/>
    <property type="match status" value="5"/>
</dbReference>
<dbReference type="EMBL" id="SBLB01000001">
    <property type="protein sequence ID" value="RYC71095.1"/>
    <property type="molecule type" value="Genomic_DNA"/>
</dbReference>
<dbReference type="PANTHER" id="PTHR42878:SF15">
    <property type="entry name" value="BACTERIOPHYTOCHROME"/>
    <property type="match status" value="1"/>
</dbReference>
<dbReference type="AlphaFoldDB" id="A0A4Q2UTG0"/>
<dbReference type="InterPro" id="IPR005467">
    <property type="entry name" value="His_kinase_dom"/>
</dbReference>
<dbReference type="SMART" id="SM00387">
    <property type="entry name" value="HATPase_c"/>
    <property type="match status" value="1"/>
</dbReference>
<dbReference type="GO" id="GO:0030295">
    <property type="term" value="F:protein kinase activator activity"/>
    <property type="evidence" value="ECO:0007669"/>
    <property type="project" value="TreeGrafter"/>
</dbReference>
<gene>
    <name evidence="8" type="ORF">EQG79_02820</name>
</gene>
<dbReference type="PROSITE" id="PS50109">
    <property type="entry name" value="HIS_KIN"/>
    <property type="match status" value="1"/>
</dbReference>
<evidence type="ECO:0000256" key="4">
    <source>
        <dbReference type="ARBA" id="ARBA00022679"/>
    </source>
</evidence>
<dbReference type="Proteomes" id="UP000290407">
    <property type="component" value="Unassembled WGS sequence"/>
</dbReference>
<dbReference type="InterPro" id="IPR050351">
    <property type="entry name" value="BphY/WalK/GraS-like"/>
</dbReference>
<dbReference type="Gene3D" id="3.30.450.20">
    <property type="entry name" value="PAS domain"/>
    <property type="match status" value="5"/>
</dbReference>
<dbReference type="PRINTS" id="PR00344">
    <property type="entry name" value="BCTRLSENSOR"/>
</dbReference>
<dbReference type="CDD" id="cd00082">
    <property type="entry name" value="HisKA"/>
    <property type="match status" value="1"/>
</dbReference>
<evidence type="ECO:0000313" key="8">
    <source>
        <dbReference type="EMBL" id="RYC71095.1"/>
    </source>
</evidence>
<dbReference type="SMART" id="SM00388">
    <property type="entry name" value="HisKA"/>
    <property type="match status" value="1"/>
</dbReference>
<dbReference type="Gene3D" id="1.10.287.130">
    <property type="match status" value="1"/>
</dbReference>
<evidence type="ECO:0000256" key="5">
    <source>
        <dbReference type="ARBA" id="ARBA00022777"/>
    </source>
</evidence>
<dbReference type="InterPro" id="IPR003594">
    <property type="entry name" value="HATPase_dom"/>
</dbReference>
<dbReference type="EC" id="2.7.13.3" evidence="2"/>
<dbReference type="SUPFAM" id="SSF47384">
    <property type="entry name" value="Homodimeric domain of signal transducing histidine kinase"/>
    <property type="match status" value="1"/>
</dbReference>
<evidence type="ECO:0000259" key="7">
    <source>
        <dbReference type="PROSITE" id="PS50109"/>
    </source>
</evidence>
<evidence type="ECO:0000256" key="2">
    <source>
        <dbReference type="ARBA" id="ARBA00012438"/>
    </source>
</evidence>
<sequence length="911" mass="102223">MYTSSSTSISFPSPPLLAELFAGLPHGVIAYEAVRDADGLILDYQTLFYNPQALAIKGHTPEQMTQQLLFQRSPYLRIQADSLRQVVENQTAYDYEELIPISNRWFAFENRPLGNGFFTIIRDIDALKQAEQQLAEQNESLRRGADQALQQQRLIRSVLDTSPIGITVEQAIRDETGDIIDFQAILINPTALAMGGHTEELALSRRISELNPTFRTSGLMAAYQAVISTGEPFHVEFYHPPLARTLEITATRMDQEHLIVLFNDVTQARQDALALQQKNELLNGVLRTSESGIIVFEAVHDQPHQPADFRLLLTNQSARRMFGLEVAGAVGQLLTEIRPATRETGLWKRYNRVYQTGQTYQGQYFDIPTQQWFDVTINKLGDGLVATFNDITQAQLARQQIDEQARLFNGVLCSITNGLSILDLVRDETGAMVDLRYVHVSQTILHDTGRTKQEMIGNTILSLFPGVRETKYWTAYQEVARTGKPQRFEVHYTAEGFDNYMDNWVTRLDENRIISIYAITNDQKRVEIQAKQHAATLQSVLDSCQLPIVLLEPIRSDQGAIIDFRYVIQNEASARILGHPVAETTSRTVLEVIPGLQSAGIFDRYVAVYETGLPQQFEQHLSEAPMVGWFDFSVVRQDDGIVVAINDQTLLRQTLQRAEQLVIDLRRSNSNLEQFAYVASHDLQEPLRKIQSFGDVLMNQFSRSLSDEAQDLLLRMQSAASRMSLLIRDLLTYSRLATQQEPFKRVDLTALIAEVISDFELTIAEKNAQVISNNGSGQPLPVLNGNAIQLRQLFQNLIGNALKFARPGLGPVISITAQPVGPDDVPVAVQNRTQHSWIAIVVSDNGIGFDEQYQERIFQLFERLHGRSEYAGTGIGLAVCRKVAENHQGTIAAHSQPGQGATFTVYLPVDL</sequence>
<dbReference type="GO" id="GO:0000156">
    <property type="term" value="F:phosphorelay response regulator activity"/>
    <property type="evidence" value="ECO:0007669"/>
    <property type="project" value="TreeGrafter"/>
</dbReference>
<comment type="caution">
    <text evidence="8">The sequence shown here is derived from an EMBL/GenBank/DDBJ whole genome shotgun (WGS) entry which is preliminary data.</text>
</comment>
<dbReference type="InterPro" id="IPR036097">
    <property type="entry name" value="HisK_dim/P_sf"/>
</dbReference>
<keyword evidence="4" id="KW-0808">Transferase</keyword>
<keyword evidence="3" id="KW-0597">Phosphoprotein</keyword>
<protein>
    <recommendedName>
        <fullName evidence="2">histidine kinase</fullName>
        <ecNumber evidence="2">2.7.13.3</ecNumber>
    </recommendedName>
</protein>
<dbReference type="InterPro" id="IPR035965">
    <property type="entry name" value="PAS-like_dom_sf"/>
</dbReference>
<evidence type="ECO:0000256" key="6">
    <source>
        <dbReference type="SAM" id="Coils"/>
    </source>
</evidence>
<dbReference type="GO" id="GO:0000155">
    <property type="term" value="F:phosphorelay sensor kinase activity"/>
    <property type="evidence" value="ECO:0007669"/>
    <property type="project" value="InterPro"/>
</dbReference>
<reference evidence="8 9" key="1">
    <citation type="submission" date="2019-01" db="EMBL/GenBank/DDBJ databases">
        <title>Spirosoma flava sp. nov., a propanil-degrading bacterium isolated from herbicide-contaminated soil.</title>
        <authorList>
            <person name="Zhang L."/>
            <person name="Jiang J.-D."/>
        </authorList>
    </citation>
    <scope>NUCLEOTIDE SEQUENCE [LARGE SCALE GENOMIC DNA]</scope>
    <source>
        <strain evidence="8 9">TY50</strain>
    </source>
</reference>
<feature type="coiled-coil region" evidence="6">
    <location>
        <begin position="124"/>
        <end position="151"/>
    </location>
</feature>
<dbReference type="SUPFAM" id="SSF55874">
    <property type="entry name" value="ATPase domain of HSP90 chaperone/DNA topoisomerase II/histidine kinase"/>
    <property type="match status" value="1"/>
</dbReference>
<dbReference type="GO" id="GO:0007234">
    <property type="term" value="P:osmosensory signaling via phosphorelay pathway"/>
    <property type="evidence" value="ECO:0007669"/>
    <property type="project" value="TreeGrafter"/>
</dbReference>
<evidence type="ECO:0000313" key="9">
    <source>
        <dbReference type="Proteomes" id="UP000290407"/>
    </source>
</evidence>
<keyword evidence="5" id="KW-0418">Kinase</keyword>
<comment type="catalytic activity">
    <reaction evidence="1">
        <text>ATP + protein L-histidine = ADP + protein N-phospho-L-histidine.</text>
        <dbReference type="EC" id="2.7.13.3"/>
    </reaction>
</comment>
<keyword evidence="9" id="KW-1185">Reference proteome</keyword>
<feature type="domain" description="Histidine kinase" evidence="7">
    <location>
        <begin position="678"/>
        <end position="911"/>
    </location>
</feature>
<accession>A0A4Q2UTG0</accession>
<dbReference type="InterPro" id="IPR004358">
    <property type="entry name" value="Sig_transdc_His_kin-like_C"/>
</dbReference>
<evidence type="ECO:0000256" key="3">
    <source>
        <dbReference type="ARBA" id="ARBA00022553"/>
    </source>
</evidence>
<dbReference type="Pfam" id="PF00512">
    <property type="entry name" value="HisKA"/>
    <property type="match status" value="1"/>
</dbReference>
<evidence type="ECO:0000256" key="1">
    <source>
        <dbReference type="ARBA" id="ARBA00000085"/>
    </source>
</evidence>
<keyword evidence="6" id="KW-0175">Coiled coil</keyword>
<dbReference type="InterPro" id="IPR003661">
    <property type="entry name" value="HisK_dim/P_dom"/>
</dbReference>